<evidence type="ECO:0000256" key="9">
    <source>
        <dbReference type="ARBA" id="ARBA00047481"/>
    </source>
</evidence>
<name>A0A0U3MMN8_9BURK</name>
<dbReference type="STRING" id="76731.RD2015_1085"/>
<dbReference type="InterPro" id="IPR004839">
    <property type="entry name" value="Aminotransferase_I/II_large"/>
</dbReference>
<dbReference type="InterPro" id="IPR015424">
    <property type="entry name" value="PyrdxlP-dep_Trfase"/>
</dbReference>
<evidence type="ECO:0000256" key="4">
    <source>
        <dbReference type="ARBA" id="ARBA00022576"/>
    </source>
</evidence>
<evidence type="ECO:0000259" key="11">
    <source>
        <dbReference type="Pfam" id="PF00155"/>
    </source>
</evidence>
<evidence type="ECO:0000256" key="6">
    <source>
        <dbReference type="ARBA" id="ARBA00022679"/>
    </source>
</evidence>
<comment type="similarity">
    <text evidence="2">Belongs to the class-II pyridoxal-phosphate-dependent aminotransferase family. Histidinol-phosphate aminotransferase subfamily.</text>
</comment>
<dbReference type="GO" id="GO:0004400">
    <property type="term" value="F:histidinol-phosphate transaminase activity"/>
    <property type="evidence" value="ECO:0007669"/>
    <property type="project" value="UniProtKB-EC"/>
</dbReference>
<keyword evidence="5" id="KW-0028">Amino-acid biosynthesis</keyword>
<evidence type="ECO:0000256" key="1">
    <source>
        <dbReference type="ARBA" id="ARBA00005011"/>
    </source>
</evidence>
<dbReference type="Gene3D" id="3.90.1150.10">
    <property type="entry name" value="Aspartate Aminotransferase, domain 1"/>
    <property type="match status" value="2"/>
</dbReference>
<dbReference type="EMBL" id="CP013729">
    <property type="protein sequence ID" value="ALV05578.1"/>
    <property type="molecule type" value="Genomic_DNA"/>
</dbReference>
<evidence type="ECO:0000256" key="10">
    <source>
        <dbReference type="SAM" id="MobiDB-lite"/>
    </source>
</evidence>
<dbReference type="Pfam" id="PF00155">
    <property type="entry name" value="Aminotran_1_2"/>
    <property type="match status" value="1"/>
</dbReference>
<evidence type="ECO:0000256" key="5">
    <source>
        <dbReference type="ARBA" id="ARBA00022605"/>
    </source>
</evidence>
<dbReference type="PANTHER" id="PTHR43643">
    <property type="entry name" value="HISTIDINOL-PHOSPHATE AMINOTRANSFERASE 2"/>
    <property type="match status" value="1"/>
</dbReference>
<dbReference type="AlphaFoldDB" id="A0A0U3MMN8"/>
<evidence type="ECO:0000313" key="13">
    <source>
        <dbReference type="Proteomes" id="UP000060699"/>
    </source>
</evidence>
<reference evidence="12 13" key="1">
    <citation type="submission" date="2015-12" db="EMBL/GenBank/DDBJ databases">
        <title>Complete genome of Roseateles depolymerans KCTC 42856.</title>
        <authorList>
            <person name="Kim K.M."/>
        </authorList>
    </citation>
    <scope>NUCLEOTIDE SEQUENCE [LARGE SCALE GENOMIC DNA]</scope>
    <source>
        <strain evidence="12 13">KCTC 42856</strain>
    </source>
</reference>
<evidence type="ECO:0000256" key="8">
    <source>
        <dbReference type="ARBA" id="ARBA00023102"/>
    </source>
</evidence>
<keyword evidence="4" id="KW-0032">Aminotransferase</keyword>
<keyword evidence="13" id="KW-1185">Reference proteome</keyword>
<dbReference type="PANTHER" id="PTHR43643:SF6">
    <property type="entry name" value="HISTIDINOL-PHOSPHATE AMINOTRANSFERASE"/>
    <property type="match status" value="1"/>
</dbReference>
<sequence length="445" mass="47625">MTDTTQPQTQIPEHGGTDAGPAVTCDFSTNAHPLGPPPAVLDAVLAADRQRYPDPSYSALRQHLSDWHGVAAERVLPTAGGAEAIRRITLAAMLAGVRRVCVPQPGFGDYAAAAQALGLTVVPCLDADAMVRAMDVPCLVWICDPNNPTGRTLAASEWAAIDNARQRSGSRVVVDQAYEPLRLHGASSIPPSLTDQVWRLICPNKALGLTGVRAAYLLAPVQDDWRDRLVALAASWVLSAEGEALLRAWAQSEVQDELADSHALLRDWVQEQQGRLASWGFDVMPGSVTPFWMARLPELGADSELDPELDLDLDLGSTRRKMAPIEPTRTSGTGQQKLEAAHALQAAGSTVATGITVFPVMPHTPPATPAALLAALRHHGIKLRDATSFGFPGWVRLSVQTPASQMALLTALHQVLGPHHVVRRRSPADMPSLLPLPPASQQDPQ</sequence>
<evidence type="ECO:0000256" key="2">
    <source>
        <dbReference type="ARBA" id="ARBA00007970"/>
    </source>
</evidence>
<dbReference type="CDD" id="cd00609">
    <property type="entry name" value="AAT_like"/>
    <property type="match status" value="1"/>
</dbReference>
<evidence type="ECO:0000256" key="3">
    <source>
        <dbReference type="ARBA" id="ARBA00012748"/>
    </source>
</evidence>
<protein>
    <recommendedName>
        <fullName evidence="3">histidinol-phosphate transaminase</fullName>
        <ecNumber evidence="3">2.6.1.9</ecNumber>
    </recommendedName>
</protein>
<evidence type="ECO:0000313" key="12">
    <source>
        <dbReference type="EMBL" id="ALV05578.1"/>
    </source>
</evidence>
<feature type="compositionally biased region" description="Polar residues" evidence="10">
    <location>
        <begin position="1"/>
        <end position="11"/>
    </location>
</feature>
<feature type="region of interest" description="Disordered" evidence="10">
    <location>
        <begin position="1"/>
        <end position="23"/>
    </location>
</feature>
<keyword evidence="6" id="KW-0808">Transferase</keyword>
<keyword evidence="7" id="KW-0663">Pyridoxal phosphate</keyword>
<dbReference type="KEGG" id="rdp:RD2015_1085"/>
<feature type="domain" description="Aminotransferase class I/classII large" evidence="11">
    <location>
        <begin position="26"/>
        <end position="297"/>
    </location>
</feature>
<dbReference type="InterPro" id="IPR015422">
    <property type="entry name" value="PyrdxlP-dep_Trfase_small"/>
</dbReference>
<gene>
    <name evidence="12" type="ORF">RD2015_1085</name>
</gene>
<proteinExistence type="inferred from homology"/>
<keyword evidence="8" id="KW-0368">Histidine biosynthesis</keyword>
<dbReference type="InterPro" id="IPR015421">
    <property type="entry name" value="PyrdxlP-dep_Trfase_major"/>
</dbReference>
<dbReference type="Gene3D" id="3.40.640.10">
    <property type="entry name" value="Type I PLP-dependent aspartate aminotransferase-like (Major domain)"/>
    <property type="match status" value="1"/>
</dbReference>
<dbReference type="Proteomes" id="UP000060699">
    <property type="component" value="Chromosome"/>
</dbReference>
<dbReference type="SUPFAM" id="SSF53383">
    <property type="entry name" value="PLP-dependent transferases"/>
    <property type="match status" value="2"/>
</dbReference>
<accession>A0A0U3MMN8</accession>
<dbReference type="InterPro" id="IPR050106">
    <property type="entry name" value="HistidinolP_aminotransfase"/>
</dbReference>
<dbReference type="PATRIC" id="fig|76731.3.peg.1105"/>
<comment type="pathway">
    <text evidence="1">Amino-acid biosynthesis; L-histidine biosynthesis; L-histidine from 5-phospho-alpha-D-ribose 1-diphosphate: step 7/9.</text>
</comment>
<organism evidence="12 13">
    <name type="scientific">Roseateles depolymerans</name>
    <dbReference type="NCBI Taxonomy" id="76731"/>
    <lineage>
        <taxon>Bacteria</taxon>
        <taxon>Pseudomonadati</taxon>
        <taxon>Pseudomonadota</taxon>
        <taxon>Betaproteobacteria</taxon>
        <taxon>Burkholderiales</taxon>
        <taxon>Sphaerotilaceae</taxon>
        <taxon>Roseateles</taxon>
    </lineage>
</organism>
<dbReference type="GO" id="GO:0000105">
    <property type="term" value="P:L-histidine biosynthetic process"/>
    <property type="evidence" value="ECO:0007669"/>
    <property type="project" value="UniProtKB-KW"/>
</dbReference>
<dbReference type="EC" id="2.6.1.9" evidence="3"/>
<evidence type="ECO:0000256" key="7">
    <source>
        <dbReference type="ARBA" id="ARBA00022898"/>
    </source>
</evidence>
<comment type="catalytic activity">
    <reaction evidence="9">
        <text>L-histidinol phosphate + 2-oxoglutarate = 3-(imidazol-4-yl)-2-oxopropyl phosphate + L-glutamate</text>
        <dbReference type="Rhea" id="RHEA:23744"/>
        <dbReference type="ChEBI" id="CHEBI:16810"/>
        <dbReference type="ChEBI" id="CHEBI:29985"/>
        <dbReference type="ChEBI" id="CHEBI:57766"/>
        <dbReference type="ChEBI" id="CHEBI:57980"/>
        <dbReference type="EC" id="2.6.1.9"/>
    </reaction>
</comment>
<dbReference type="GO" id="GO:0030170">
    <property type="term" value="F:pyridoxal phosphate binding"/>
    <property type="evidence" value="ECO:0007669"/>
    <property type="project" value="InterPro"/>
</dbReference>